<evidence type="ECO:0000313" key="6">
    <source>
        <dbReference type="EMBL" id="GGC84576.1"/>
    </source>
</evidence>
<evidence type="ECO:0000259" key="5">
    <source>
        <dbReference type="PROSITE" id="PS50931"/>
    </source>
</evidence>
<gene>
    <name evidence="6" type="ORF">GCM10011512_09290</name>
</gene>
<keyword evidence="3" id="KW-0238">DNA-binding</keyword>
<dbReference type="EMBL" id="BMJI01000003">
    <property type="protein sequence ID" value="GGC84576.1"/>
    <property type="molecule type" value="Genomic_DNA"/>
</dbReference>
<dbReference type="PANTHER" id="PTHR30118:SF15">
    <property type="entry name" value="TRANSCRIPTIONAL REGULATORY PROTEIN"/>
    <property type="match status" value="1"/>
</dbReference>
<sequence length="319" mass="35062">MDDLRGIDINLVVVLDAVLTERSLTRAGEAIGLTQPAVSGAVAKLRKVIGDPLLIRSGRTFELTDRARALQPIVREAVVQVDRTFTLRPAFDPATSDRRFRISASDYALSVMTAPLLEVLADEAPGTSVEFDALYQVDPVDLLRKDVIVATSDRSLPGKHQSLFSDRFVCLVRRDHPRLQDGALSMEDLKTLPYVDVTFADGVPMVANNALMSAGVTPVVAMRVSDFLPVPFMIQGTDGYGFVPERVADLYGDQLGLMVARTPVPVPMLVEVVYWHPSKKDDPALRWLVGILRKTAERVEFGSDLPLRPSTRTGAQKLR</sequence>
<dbReference type="InterPro" id="IPR036388">
    <property type="entry name" value="WH-like_DNA-bd_sf"/>
</dbReference>
<evidence type="ECO:0000256" key="1">
    <source>
        <dbReference type="ARBA" id="ARBA00009437"/>
    </source>
</evidence>
<dbReference type="Gene3D" id="3.40.190.10">
    <property type="entry name" value="Periplasmic binding protein-like II"/>
    <property type="match status" value="2"/>
</dbReference>
<feature type="domain" description="HTH lysR-type" evidence="5">
    <location>
        <begin position="7"/>
        <end position="64"/>
    </location>
</feature>
<keyword evidence="7" id="KW-1185">Reference proteome</keyword>
<name>A0ABQ1NWW0_9MICC</name>
<evidence type="ECO:0000256" key="2">
    <source>
        <dbReference type="ARBA" id="ARBA00023015"/>
    </source>
</evidence>
<dbReference type="Pfam" id="PF03466">
    <property type="entry name" value="LysR_substrate"/>
    <property type="match status" value="1"/>
</dbReference>
<dbReference type="InterPro" id="IPR005119">
    <property type="entry name" value="LysR_subst-bd"/>
</dbReference>
<evidence type="ECO:0000256" key="4">
    <source>
        <dbReference type="ARBA" id="ARBA00023163"/>
    </source>
</evidence>
<dbReference type="InterPro" id="IPR050389">
    <property type="entry name" value="LysR-type_TF"/>
</dbReference>
<dbReference type="Pfam" id="PF00126">
    <property type="entry name" value="HTH_1"/>
    <property type="match status" value="1"/>
</dbReference>
<dbReference type="InterPro" id="IPR000847">
    <property type="entry name" value="LysR_HTH_N"/>
</dbReference>
<dbReference type="Gene3D" id="1.10.10.10">
    <property type="entry name" value="Winged helix-like DNA-binding domain superfamily/Winged helix DNA-binding domain"/>
    <property type="match status" value="1"/>
</dbReference>
<keyword evidence="4" id="KW-0804">Transcription</keyword>
<evidence type="ECO:0000256" key="3">
    <source>
        <dbReference type="ARBA" id="ARBA00023125"/>
    </source>
</evidence>
<comment type="similarity">
    <text evidence="1">Belongs to the LysR transcriptional regulatory family.</text>
</comment>
<dbReference type="SUPFAM" id="SSF46785">
    <property type="entry name" value="Winged helix' DNA-binding domain"/>
    <property type="match status" value="1"/>
</dbReference>
<dbReference type="Proteomes" id="UP000597761">
    <property type="component" value="Unassembled WGS sequence"/>
</dbReference>
<dbReference type="SUPFAM" id="SSF53850">
    <property type="entry name" value="Periplasmic binding protein-like II"/>
    <property type="match status" value="1"/>
</dbReference>
<protein>
    <submittedName>
        <fullName evidence="6">LysR family transcriptional regulator</fullName>
    </submittedName>
</protein>
<dbReference type="CDD" id="cd08417">
    <property type="entry name" value="PBP2_Nitroaromatics_like"/>
    <property type="match status" value="1"/>
</dbReference>
<accession>A0ABQ1NWW0</accession>
<dbReference type="PANTHER" id="PTHR30118">
    <property type="entry name" value="HTH-TYPE TRANSCRIPTIONAL REGULATOR LEUO-RELATED"/>
    <property type="match status" value="1"/>
</dbReference>
<reference evidence="7" key="1">
    <citation type="journal article" date="2019" name="Int. J. Syst. Evol. Microbiol.">
        <title>The Global Catalogue of Microorganisms (GCM) 10K type strain sequencing project: providing services to taxonomists for standard genome sequencing and annotation.</title>
        <authorList>
            <consortium name="The Broad Institute Genomics Platform"/>
            <consortium name="The Broad Institute Genome Sequencing Center for Infectious Disease"/>
            <person name="Wu L."/>
            <person name="Ma J."/>
        </authorList>
    </citation>
    <scope>NUCLEOTIDE SEQUENCE [LARGE SCALE GENOMIC DNA]</scope>
    <source>
        <strain evidence="7">CGMCC 1.15480</strain>
    </source>
</reference>
<evidence type="ECO:0000313" key="7">
    <source>
        <dbReference type="Proteomes" id="UP000597761"/>
    </source>
</evidence>
<organism evidence="6 7">
    <name type="scientific">Tersicoccus solisilvae</name>
    <dbReference type="NCBI Taxonomy" id="1882339"/>
    <lineage>
        <taxon>Bacteria</taxon>
        <taxon>Bacillati</taxon>
        <taxon>Actinomycetota</taxon>
        <taxon>Actinomycetes</taxon>
        <taxon>Micrococcales</taxon>
        <taxon>Micrococcaceae</taxon>
        <taxon>Tersicoccus</taxon>
    </lineage>
</organism>
<dbReference type="RefSeq" id="WP_188666855.1">
    <property type="nucleotide sequence ID" value="NZ_BMJI01000003.1"/>
</dbReference>
<dbReference type="InterPro" id="IPR036390">
    <property type="entry name" value="WH_DNA-bd_sf"/>
</dbReference>
<proteinExistence type="inferred from homology"/>
<dbReference type="InterPro" id="IPR037402">
    <property type="entry name" value="YidZ_PBP2"/>
</dbReference>
<keyword evidence="2" id="KW-0805">Transcription regulation</keyword>
<comment type="caution">
    <text evidence="6">The sequence shown here is derived from an EMBL/GenBank/DDBJ whole genome shotgun (WGS) entry which is preliminary data.</text>
</comment>
<dbReference type="PROSITE" id="PS50931">
    <property type="entry name" value="HTH_LYSR"/>
    <property type="match status" value="1"/>
</dbReference>
<dbReference type="PRINTS" id="PR00039">
    <property type="entry name" value="HTHLYSR"/>
</dbReference>